<accession>A0ABS3FLQ9</accession>
<reference evidence="1 2" key="1">
    <citation type="submission" date="2021-03" db="EMBL/GenBank/DDBJ databases">
        <title>Metabolic Capacity of the Antarctic Cyanobacterium Phormidium pseudopriestleyi that Sustains Oxygenic Photosynthesis in the Presence of Hydrogen Sulfide.</title>
        <authorList>
            <person name="Lumian J.E."/>
            <person name="Jungblut A.D."/>
            <person name="Dillon M.L."/>
            <person name="Hawes I."/>
            <person name="Doran P.T."/>
            <person name="Mackey T.J."/>
            <person name="Dick G.J."/>
            <person name="Grettenberger C.L."/>
            <person name="Sumner D.Y."/>
        </authorList>
    </citation>
    <scope>NUCLEOTIDE SEQUENCE [LARGE SCALE GENOMIC DNA]</scope>
    <source>
        <strain evidence="1 2">FRX01</strain>
    </source>
</reference>
<dbReference type="Proteomes" id="UP000664844">
    <property type="component" value="Unassembled WGS sequence"/>
</dbReference>
<evidence type="ECO:0000313" key="2">
    <source>
        <dbReference type="Proteomes" id="UP000664844"/>
    </source>
</evidence>
<name>A0ABS3FLQ9_9CYAN</name>
<sequence>MANTVAEQFQAVSRIQKVSGKVSSVNPYFSLATLWIGNRRHNLSKLEGPDWMKAAREQDAPTP</sequence>
<dbReference type="RefSeq" id="WP_207086171.1">
    <property type="nucleotide sequence ID" value="NZ_JAFLQW010000012.1"/>
</dbReference>
<protein>
    <submittedName>
        <fullName evidence="1">Uncharacterized protein</fullName>
    </submittedName>
</protein>
<dbReference type="EMBL" id="JAFLQW010000012">
    <property type="protein sequence ID" value="MBO0347591.1"/>
    <property type="molecule type" value="Genomic_DNA"/>
</dbReference>
<organism evidence="1 2">
    <name type="scientific">Phormidium pseudopriestleyi FRX01</name>
    <dbReference type="NCBI Taxonomy" id="1759528"/>
    <lineage>
        <taxon>Bacteria</taxon>
        <taxon>Bacillati</taxon>
        <taxon>Cyanobacteriota</taxon>
        <taxon>Cyanophyceae</taxon>
        <taxon>Oscillatoriophycideae</taxon>
        <taxon>Oscillatoriales</taxon>
        <taxon>Oscillatoriaceae</taxon>
        <taxon>Phormidium</taxon>
    </lineage>
</organism>
<keyword evidence="2" id="KW-1185">Reference proteome</keyword>
<evidence type="ECO:0000313" key="1">
    <source>
        <dbReference type="EMBL" id="MBO0347591.1"/>
    </source>
</evidence>
<comment type="caution">
    <text evidence="1">The sequence shown here is derived from an EMBL/GenBank/DDBJ whole genome shotgun (WGS) entry which is preliminary data.</text>
</comment>
<gene>
    <name evidence="1" type="ORF">J0895_00395</name>
</gene>
<proteinExistence type="predicted"/>